<dbReference type="Pfam" id="PF15785">
    <property type="entry name" value="SMG1"/>
    <property type="match status" value="1"/>
</dbReference>
<dbReference type="SUPFAM" id="SSF56112">
    <property type="entry name" value="Protein kinase-like (PK-like)"/>
    <property type="match status" value="1"/>
</dbReference>
<dbReference type="InterPro" id="IPR000403">
    <property type="entry name" value="PI3/4_kinase_cat_dom"/>
</dbReference>
<dbReference type="PANTHER" id="PTHR11139:SF71">
    <property type="entry name" value="SERINE_THREONINE-PROTEIN KINASE SMG1"/>
    <property type="match status" value="1"/>
</dbReference>
<keyword evidence="1" id="KW-0175">Coiled coil</keyword>
<organism evidence="4 5">
    <name type="scientific">Macrostomum lignano</name>
    <dbReference type="NCBI Taxonomy" id="282301"/>
    <lineage>
        <taxon>Eukaryota</taxon>
        <taxon>Metazoa</taxon>
        <taxon>Spiralia</taxon>
        <taxon>Lophotrochozoa</taxon>
        <taxon>Platyhelminthes</taxon>
        <taxon>Rhabditophora</taxon>
        <taxon>Macrostomorpha</taxon>
        <taxon>Macrostomida</taxon>
        <taxon>Macrostomidae</taxon>
        <taxon>Macrostomum</taxon>
    </lineage>
</organism>
<accession>A0A1I8IW13</accession>
<name>A0A1I8IW13_9PLAT</name>
<dbReference type="GO" id="GO:0005634">
    <property type="term" value="C:nucleus"/>
    <property type="evidence" value="ECO:0007669"/>
    <property type="project" value="TreeGrafter"/>
</dbReference>
<dbReference type="Gene3D" id="1.10.1070.11">
    <property type="entry name" value="Phosphatidylinositol 3-/4-kinase, catalytic domain"/>
    <property type="match status" value="1"/>
</dbReference>
<keyword evidence="4" id="KW-1185">Reference proteome</keyword>
<feature type="coiled-coil region" evidence="1">
    <location>
        <begin position="892"/>
        <end position="919"/>
    </location>
</feature>
<dbReference type="InterPro" id="IPR031559">
    <property type="entry name" value="SMG1"/>
</dbReference>
<dbReference type="InterPro" id="IPR011009">
    <property type="entry name" value="Kinase-like_dom_sf"/>
</dbReference>
<dbReference type="GO" id="GO:0000184">
    <property type="term" value="P:nuclear-transcribed mRNA catabolic process, nonsense-mediated decay"/>
    <property type="evidence" value="ECO:0007669"/>
    <property type="project" value="InterPro"/>
</dbReference>
<evidence type="ECO:0000259" key="3">
    <source>
        <dbReference type="PROSITE" id="PS50290"/>
    </source>
</evidence>
<proteinExistence type="predicted"/>
<dbReference type="PANTHER" id="PTHR11139">
    <property type="entry name" value="ATAXIA TELANGIECTASIA MUTATED ATM -RELATED"/>
    <property type="match status" value="1"/>
</dbReference>
<feature type="region of interest" description="Disordered" evidence="2">
    <location>
        <begin position="818"/>
        <end position="840"/>
    </location>
</feature>
<evidence type="ECO:0000313" key="5">
    <source>
        <dbReference type="WBParaSite" id="maker-uti_cns_0017673-snap-gene-0.2-mRNA-1"/>
    </source>
</evidence>
<reference evidence="5" key="1">
    <citation type="submission" date="2016-11" db="UniProtKB">
        <authorList>
            <consortium name="WormBaseParasite"/>
        </authorList>
    </citation>
    <scope>IDENTIFICATION</scope>
</reference>
<dbReference type="WBParaSite" id="maker-uti_cns_0017673-snap-gene-0.2-mRNA-1">
    <property type="protein sequence ID" value="maker-uti_cns_0017673-snap-gene-0.2-mRNA-1"/>
    <property type="gene ID" value="maker-uti_cns_0017673-snap-gene-0.2"/>
</dbReference>
<dbReference type="GO" id="GO:0004674">
    <property type="term" value="F:protein serine/threonine kinase activity"/>
    <property type="evidence" value="ECO:0007669"/>
    <property type="project" value="InterPro"/>
</dbReference>
<dbReference type="InterPro" id="IPR050517">
    <property type="entry name" value="DDR_Repair_Kinase"/>
</dbReference>
<dbReference type="Pfam" id="PF00454">
    <property type="entry name" value="PI3_PI4_kinase"/>
    <property type="match status" value="1"/>
</dbReference>
<sequence>CRRGTRAQDTFLAIEDALNRIVNQRLSANPADWHRSYCVLLFMEQLEKLVFNAYEGCALLSGLSHFKSVKYFFRTNKSTCLEWLHRTRPIVMQLCDRLDSPELVAREAFALLGETDASRYANQDDTLLLLVKSLCRMGQADCLHGLYAWCETRLGRRLLCLYEQHLQDLLMNGIGPARGGAAGAIDCTSNSNPQSKQTSGTAAYVRFCVTQIASATSSSATVASCWLGKSGFETMGEWSEPPLSSAISALPSGQPESGAVYSHVDRLLYSVATAIDPNQSSARASAAVVRSLCHGLGRARAVNWPTDLVPELYEPLAKLRMLALPCSDDNAEEDSFMQQQLDQVALNPITSREGLMSLGMLRLREAADRTALLRQSDPVQQRQHREMNFGVSLPTVRWCIRQSNFATAEALLLGEIDKSFSASADSGPDLLAAVESVRLARVSECDLMSLERAAAKLLWRRGQSLPGLYCLAAGMSRSLAADAADPLLRGQKSRLNAKSVLTLVKWIRSEAHSSLFSAVLTQSSVPKAQPRAHQFASVSRSLAYLCDLTRQEFSDGAPKCPASVIDDDSRLHSLLLNFDTDALVGKLLLLASKLCPLHAKAWHGLASWCYKEARRAVLDAANRKPNVELTQAEKETALSLLPATVTAEEQTRVLDILGQAAIESALRSQLPGRQLSERSLRGLQSVWRQCCQRVFALHHSSAKSYFTYLRLAATGSDDNGLGGSGSDQSPVVSATLRLLRLLVKHPGELADCLLEGFGDTPTGPWRAIIPQLFSRLSHPYPAVQQCLTELLIRIGADYPHLVVFPAIVGSSAPAATEREPASAAAADANPEDEAAPEDDQAAEAAALDSGVLWCVSSICDKMTAADPALLGQVRLFVDEMRRITVLWDELWLGAISQQLDDTARRVDQLDEELRRLATSDALSAADKQNLVAQKHEVFFMPILYTLERLSSITSVPAETPHETWFQATFSEIINETIDAVRAPSDPGQPHATWQAIKHLYQFLQQKIRRHSPNGAVAGGGGLSLAEISPALARLRATRVPMPGLGAELTLDGIQDEVQILPTKTKPKRLHFRASNGRLWLASLNAADWWRTLLNYSRSVAVMSIIGYVIGLGDRHLD</sequence>
<protein>
    <submittedName>
        <fullName evidence="5">PI3K/PI4K domain-containing protein</fullName>
    </submittedName>
</protein>
<feature type="domain" description="PI3K/PI4K catalytic" evidence="3">
    <location>
        <begin position="869"/>
        <end position="1117"/>
    </location>
</feature>
<dbReference type="InterPro" id="IPR036940">
    <property type="entry name" value="PI3/4_kinase_cat_sf"/>
</dbReference>
<dbReference type="Proteomes" id="UP000095280">
    <property type="component" value="Unplaced"/>
</dbReference>
<dbReference type="AlphaFoldDB" id="A0A1I8IW13"/>
<evidence type="ECO:0000313" key="4">
    <source>
        <dbReference type="Proteomes" id="UP000095280"/>
    </source>
</evidence>
<evidence type="ECO:0000256" key="1">
    <source>
        <dbReference type="SAM" id="Coils"/>
    </source>
</evidence>
<dbReference type="SMART" id="SM01345">
    <property type="entry name" value="Rapamycin_bind"/>
    <property type="match status" value="1"/>
</dbReference>
<evidence type="ECO:0000256" key="2">
    <source>
        <dbReference type="SAM" id="MobiDB-lite"/>
    </source>
</evidence>
<dbReference type="PROSITE" id="PS50290">
    <property type="entry name" value="PI3_4_KINASE_3"/>
    <property type="match status" value="1"/>
</dbReference>
<feature type="compositionally biased region" description="Acidic residues" evidence="2">
    <location>
        <begin position="829"/>
        <end position="840"/>
    </location>
</feature>